<dbReference type="InterPro" id="IPR003126">
    <property type="entry name" value="Znf_UBR"/>
</dbReference>
<reference evidence="7" key="1">
    <citation type="submission" date="2016-10" db="EMBL/GenBank/DDBJ databases">
        <authorList>
            <person name="Benchimol M."/>
            <person name="Almeida L.G."/>
            <person name="Vasconcelos A.T."/>
            <person name="Perreira-Neves A."/>
            <person name="Rosa I.A."/>
            <person name="Tasca T."/>
            <person name="Bogo M.R."/>
            <person name="de Souza W."/>
        </authorList>
    </citation>
    <scope>NUCLEOTIDE SEQUENCE [LARGE SCALE GENOMIC DNA]</scope>
    <source>
        <strain evidence="7">K</strain>
    </source>
</reference>
<comment type="caution">
    <text evidence="7">The sequence shown here is derived from an EMBL/GenBank/DDBJ whole genome shotgun (WGS) entry which is preliminary data.</text>
</comment>
<evidence type="ECO:0000259" key="6">
    <source>
        <dbReference type="PROSITE" id="PS51157"/>
    </source>
</evidence>
<gene>
    <name evidence="7" type="ORF">TRFO_15700</name>
</gene>
<feature type="compositionally biased region" description="Low complexity" evidence="5">
    <location>
        <begin position="838"/>
        <end position="850"/>
    </location>
</feature>
<dbReference type="SMART" id="SM00396">
    <property type="entry name" value="ZnF_UBR1"/>
    <property type="match status" value="1"/>
</dbReference>
<feature type="domain" description="UBR-type" evidence="6">
    <location>
        <begin position="762"/>
        <end position="830"/>
    </location>
</feature>
<keyword evidence="1" id="KW-0479">Metal-binding</keyword>
<sequence length="1794" mass="202757">MFQLREIQQLNLVPRRIFRVDETSSYEDIINSLFSLGTIDIQKINPDNIEGFPHIWTCYCAYGLNAFKSETKTADVKSVITFLYLGRTIGQLCVKFRSLSSTILSLIHAESIKVPDRFPDFNFSSPIYLTIPDVTKEFRIFNYLANLFNLKQFNCNHVMLWAAQLYIIEKKAMDLPNLEKFNKYPEAIPFLTVCSKNPKYYLHIALIRFLYNKLFKVHVEMMCKPGILSQEIIGQEDYEIPDQLTWKNATRKIFSSSESYFQYFAYSNDYPGIDFPSLMAYTSKIPIAAFTLMTLNMNFEPPADIEAAKALFIKNNSPFQALLILLIFAADSPSYQTLLESFISYAPENWSNAISLLSNNIALERCLLKSKNGNIKATKVLANFPDIKDLLDEKIPTHLYLITLFLDDIEVLQQKVNLLFDNIKINLENAILLYKFSEKKKTINSEQFEKLIKQCNRALLDEIYSITSQEECDFEWIMAGLSKRHLPFDLPKLSSDFIFDEKSKLLYVIFLIVYYSTKCVNKIPEIPEFCNFMTCSFTSHCLMESFGNSISKEYLKKNQMAQIENAYTNPNAFIQQIINNTKPDNESFSLIVDCLVKHDDYSMFLEIVSKNRTFLPMFVTSPFIKKYFKYIEQDPPSDIFPTMQQILSLNDPDMDVLAYKTLAAFAHSKPELALYLMSVLSIKKNFVEVIIDSIGDIPSPVPAPLLAFIKEAINKLPKVQCKASFSPAIPLDNYWNEDLINSSEDYVIKKKKTIWDYPDDPGECTQIVTGHNYVSQPWFYCHTCGLYDNNGACLSCAIRCHQGHDITFSKFSDFYCDCYDNPEICQYKKEREQADGRTTTTKNSTNSTSLREPRDLRELRENDTLPGFTFHFLGERNNPGGDGRAFSIHPSNYHTIISTRGNTLESNEGAIGFTAGPPPPYGNSTIARALGARTANGSTLNNIGFLASNVSNAFRFNGSSNNNNNNNYNNNNNNNNTSNNNNNNNNNGPTTTAANASTFTSNINGNNVNITTNGSPFGGFAFSNTPSNLFNQGAFSFSMHQPNEGSPFGNSNLGSNTQLRFSNKGSISQSQSKNSGSSQIYEEQIPLKVSTAIIMIDKISNVVAMPPKPLQSLMTEEFSFKNSFSSFNNVQPCQFAHFENTGDKCLEQIVVYSGLSSIPIMNIAAGGPDLKYIIACEGSRVKIFDSQTRSQLSCTEVHLKPIKVSVSPLDRTIFALASLNEVYVYSINENGTIEMNHKIELMLEEIGSTLYVVSIDWVPLEPLHLAVTTPSFVKVYDIPTDCISPLYCFNSIDRILSSTFVVYEEQTYLIASTHSCKLYYNKCNVDSGDGPVKLTSHIPISGDISGLRSMCVSYCEQWGILYVSASKSQLMIIRLTDVFRKNGTSHLPYHIKCTGQLESLEFIGVHPEIPSIHFLRDRITGDTVMLDYSDNTISAFTIESPVRSVHPGATSTFITKNDVILVANDGYFYRLVPGKFQSNVVMKLKRPSTNSSNSESSGNAGEVDGLTFDVPASFWISSHIETSHISVTEQSGRDISQILTRRRYIFNDRRSVKLIITSNDTKNVIVGFKLCFERRSSRHSPNSVKIFNRRYTSKVGYARDFCLPLKPNEVGYGKSYKIEIFANNGVNEISIDGIDVFVVDGATLNLKHKEKEIDWMSSATKLTDYIDVSEVKCTSDVDFIIQAISAANYEKENDEENLKKLFLWMYTDIKRSTACRRILLKSFSGNEEKFERACARAIKELCENEGPNNELKKIMWRDFALLSNENKKIVGHSIWKHYDSESGAFGFSSAFLLE</sequence>
<dbReference type="OrthoDB" id="30336at2759"/>
<protein>
    <recommendedName>
        <fullName evidence="6">UBR-type domain-containing protein</fullName>
    </recommendedName>
</protein>
<dbReference type="Proteomes" id="UP000179807">
    <property type="component" value="Unassembled WGS sequence"/>
</dbReference>
<dbReference type="PANTHER" id="PTHR21725:SF1">
    <property type="entry name" value="E3 UBIQUITIN-PROTEIN LIGASE UBR4"/>
    <property type="match status" value="1"/>
</dbReference>
<keyword evidence="3" id="KW-0862">Zinc</keyword>
<dbReference type="PROSITE" id="PS51157">
    <property type="entry name" value="ZF_UBR"/>
    <property type="match status" value="1"/>
</dbReference>
<evidence type="ECO:0000256" key="3">
    <source>
        <dbReference type="ARBA" id="ARBA00022833"/>
    </source>
</evidence>
<feature type="region of interest" description="Disordered" evidence="5">
    <location>
        <begin position="1035"/>
        <end position="1079"/>
    </location>
</feature>
<name>A0A1J4KRY9_9EUKA</name>
<evidence type="ECO:0000256" key="1">
    <source>
        <dbReference type="ARBA" id="ARBA00022723"/>
    </source>
</evidence>
<organism evidence="7 8">
    <name type="scientific">Tritrichomonas foetus</name>
    <dbReference type="NCBI Taxonomy" id="1144522"/>
    <lineage>
        <taxon>Eukaryota</taxon>
        <taxon>Metamonada</taxon>
        <taxon>Parabasalia</taxon>
        <taxon>Tritrichomonadida</taxon>
        <taxon>Tritrichomonadidae</taxon>
        <taxon>Tritrichomonas</taxon>
    </lineage>
</organism>
<feature type="compositionally biased region" description="Polar residues" evidence="5">
    <location>
        <begin position="1035"/>
        <end position="1061"/>
    </location>
</feature>
<dbReference type="GeneID" id="94833235"/>
<dbReference type="CDD" id="cd19671">
    <property type="entry name" value="UBR-box_UBR4_5_6_7"/>
    <property type="match status" value="1"/>
</dbReference>
<evidence type="ECO:0000256" key="5">
    <source>
        <dbReference type="SAM" id="MobiDB-lite"/>
    </source>
</evidence>
<dbReference type="PANTHER" id="PTHR21725">
    <property type="entry name" value="E3 UBIQUITIN-PROTEIN LIGASE UBR4"/>
    <property type="match status" value="1"/>
</dbReference>
<dbReference type="Pfam" id="PF02207">
    <property type="entry name" value="zf-UBR"/>
    <property type="match status" value="1"/>
</dbReference>
<keyword evidence="8" id="KW-1185">Reference proteome</keyword>
<dbReference type="InterPro" id="IPR045189">
    <property type="entry name" value="UBR4-like"/>
</dbReference>
<dbReference type="GO" id="GO:0008270">
    <property type="term" value="F:zinc ion binding"/>
    <property type="evidence" value="ECO:0007669"/>
    <property type="project" value="UniProtKB-KW"/>
</dbReference>
<keyword evidence="2" id="KW-0863">Zinc-finger</keyword>
<evidence type="ECO:0000313" key="7">
    <source>
        <dbReference type="EMBL" id="OHT14039.1"/>
    </source>
</evidence>
<evidence type="ECO:0000313" key="8">
    <source>
        <dbReference type="Proteomes" id="UP000179807"/>
    </source>
</evidence>
<feature type="region of interest" description="Disordered" evidence="5">
    <location>
        <begin position="957"/>
        <end position="998"/>
    </location>
</feature>
<feature type="compositionally biased region" description="Low complexity" evidence="5">
    <location>
        <begin position="1062"/>
        <end position="1079"/>
    </location>
</feature>
<accession>A0A1J4KRY9</accession>
<evidence type="ECO:0000256" key="2">
    <source>
        <dbReference type="ARBA" id="ARBA00022771"/>
    </source>
</evidence>
<evidence type="ECO:0000256" key="4">
    <source>
        <dbReference type="PROSITE-ProRule" id="PRU00508"/>
    </source>
</evidence>
<dbReference type="VEuPathDB" id="TrichDB:TRFO_15700"/>
<dbReference type="SUPFAM" id="SSF101898">
    <property type="entry name" value="NHL repeat"/>
    <property type="match status" value="1"/>
</dbReference>
<feature type="region of interest" description="Disordered" evidence="5">
    <location>
        <begin position="832"/>
        <end position="858"/>
    </location>
</feature>
<dbReference type="EMBL" id="MLAK01000431">
    <property type="protein sequence ID" value="OHT14039.1"/>
    <property type="molecule type" value="Genomic_DNA"/>
</dbReference>
<dbReference type="RefSeq" id="XP_068367175.1">
    <property type="nucleotide sequence ID" value="XM_068498531.1"/>
</dbReference>
<feature type="zinc finger region" description="UBR-type" evidence="4">
    <location>
        <begin position="762"/>
        <end position="830"/>
    </location>
</feature>
<proteinExistence type="predicted"/>